<dbReference type="PROSITE" id="PS00217">
    <property type="entry name" value="SUGAR_TRANSPORT_2"/>
    <property type="match status" value="1"/>
</dbReference>
<dbReference type="GO" id="GO:0005886">
    <property type="term" value="C:plasma membrane"/>
    <property type="evidence" value="ECO:0007669"/>
    <property type="project" value="UniProtKB-ARBA"/>
</dbReference>
<dbReference type="FunFam" id="1.20.1250.20:FF:000121">
    <property type="entry name" value="Probable inositol transporter 2"/>
    <property type="match status" value="1"/>
</dbReference>
<keyword evidence="7 10" id="KW-0472">Membrane</keyword>
<dbReference type="PANTHER" id="PTHR48020:SF38">
    <property type="entry name" value="INOSITOL TRANSPORTER 2-RELATED"/>
    <property type="match status" value="1"/>
</dbReference>
<sequence>MEGGIHPGTDTSAFRDCFSLAWKNPYVLRLAFSAGIGGLLFGYDTGVISGALLYIRDDFKSVDKETVLQEIIVSMAVAGAIIGAAVGGWLNDKLGRRTTILIADFLFFVGAVVMASAPNPAVLIIGRVFVGFGVGMASMTAPLYISEASPAKVRGALVSTNGFLITGGQFLSYLINLAFTKAPGTWRWMLGVAGIPALVQFILMLLLPESPRWLYRKGREEEAKTILRKIYTAEEVETEIEALKESIETEIREKGSSEKISLVKLLQTKTVRRGLIAGVGLQVFQQFVGINTVMYYSPTIVQLAGFASNQTALLLSLVTAGLNALGSIVSIYFIDRTGRKKLLVISLCGVIISLGLLSAVFHETTSHSPAVSATETSHFAAYTCPDYSSSRTSAVWDCTKCLKASSPDCGFCASSADKLFPGACLISNDTVKDMCHGEDRLWYTRGCPSKYGWLALIGLALYIIFFSPGMGTVPWIVNSEIYPLRFRGVCGGIAATANWISNLIVAQSFLSLTQAIGTSWTFLIFGVISVVALFFVLIFVPETKGLPIEEVEKMLEMRALHLKFWEKRPDPSQKNQVV</sequence>
<evidence type="ECO:0000256" key="5">
    <source>
        <dbReference type="ARBA" id="ARBA00022847"/>
    </source>
</evidence>
<evidence type="ECO:0000259" key="11">
    <source>
        <dbReference type="PROSITE" id="PS50850"/>
    </source>
</evidence>
<evidence type="ECO:0000256" key="6">
    <source>
        <dbReference type="ARBA" id="ARBA00022989"/>
    </source>
</evidence>
<dbReference type="InterPro" id="IPR020846">
    <property type="entry name" value="MFS_dom"/>
</dbReference>
<feature type="transmembrane region" description="Helical" evidence="10">
    <location>
        <begin position="99"/>
        <end position="118"/>
    </location>
</feature>
<feature type="transmembrane region" description="Helical" evidence="10">
    <location>
        <begin position="30"/>
        <end position="55"/>
    </location>
</feature>
<comment type="similarity">
    <text evidence="2 9">Belongs to the major facilitator superfamily. Sugar transporter (TC 2.A.1.1) family.</text>
</comment>
<dbReference type="SUPFAM" id="SSF103473">
    <property type="entry name" value="MFS general substrate transporter"/>
    <property type="match status" value="1"/>
</dbReference>
<evidence type="ECO:0000256" key="9">
    <source>
        <dbReference type="RuleBase" id="RU003346"/>
    </source>
</evidence>
<accession>A0A5B6YK68</accession>
<dbReference type="AlphaFoldDB" id="A0A5B6YK68"/>
<feature type="transmembrane region" description="Helical" evidence="10">
    <location>
        <begin position="67"/>
        <end position="87"/>
    </location>
</feature>
<organism evidence="12">
    <name type="scientific">Davidia involucrata</name>
    <name type="common">Dove tree</name>
    <dbReference type="NCBI Taxonomy" id="16924"/>
    <lineage>
        <taxon>Eukaryota</taxon>
        <taxon>Viridiplantae</taxon>
        <taxon>Streptophyta</taxon>
        <taxon>Embryophyta</taxon>
        <taxon>Tracheophyta</taxon>
        <taxon>Spermatophyta</taxon>
        <taxon>Magnoliopsida</taxon>
        <taxon>eudicotyledons</taxon>
        <taxon>Gunneridae</taxon>
        <taxon>Pentapetalae</taxon>
        <taxon>asterids</taxon>
        <taxon>Cornales</taxon>
        <taxon>Nyssaceae</taxon>
        <taxon>Davidia</taxon>
    </lineage>
</organism>
<dbReference type="CDD" id="cd17360">
    <property type="entry name" value="MFS_HMIT_like"/>
    <property type="match status" value="1"/>
</dbReference>
<comment type="similarity">
    <text evidence="8">Belongs to the major facilitator superfamily. Phosphate:H(+) symporter (TC 2.A.1.9) family.</text>
</comment>
<dbReference type="InterPro" id="IPR005828">
    <property type="entry name" value="MFS_sugar_transport-like"/>
</dbReference>
<dbReference type="EMBL" id="GHES01001601">
    <property type="protein sequence ID" value="MPA32160.1"/>
    <property type="molecule type" value="Transcribed_RNA"/>
</dbReference>
<evidence type="ECO:0000256" key="4">
    <source>
        <dbReference type="ARBA" id="ARBA00022692"/>
    </source>
</evidence>
<dbReference type="InterPro" id="IPR036259">
    <property type="entry name" value="MFS_trans_sf"/>
</dbReference>
<feature type="transmembrane region" description="Helical" evidence="10">
    <location>
        <begin position="312"/>
        <end position="335"/>
    </location>
</feature>
<reference evidence="12" key="1">
    <citation type="submission" date="2019-08" db="EMBL/GenBank/DDBJ databases">
        <title>Reference gene set and small RNA set construction with multiple tissues from Davidia involucrata Baill.</title>
        <authorList>
            <person name="Yang H."/>
            <person name="Zhou C."/>
            <person name="Li G."/>
            <person name="Wang J."/>
            <person name="Gao P."/>
            <person name="Wang M."/>
            <person name="Wang R."/>
            <person name="Zhao Y."/>
        </authorList>
    </citation>
    <scope>NUCLEOTIDE SEQUENCE</scope>
    <source>
        <tissue evidence="12">Mixed with DoveR01_LX</tissue>
    </source>
</reference>
<name>A0A5B6YK68_DAVIN</name>
<gene>
    <name evidence="12" type="ORF">Din_001601</name>
</gene>
<dbReference type="FunFam" id="1.20.1250.20:FF:000137">
    <property type="entry name" value="Probable inositol transporter 2"/>
    <property type="match status" value="1"/>
</dbReference>
<evidence type="ECO:0000313" key="12">
    <source>
        <dbReference type="EMBL" id="MPA32160.1"/>
    </source>
</evidence>
<evidence type="ECO:0000256" key="10">
    <source>
        <dbReference type="SAM" id="Phobius"/>
    </source>
</evidence>
<comment type="subcellular location">
    <subcellularLocation>
        <location evidence="1">Membrane</location>
        <topology evidence="1">Multi-pass membrane protein</topology>
    </subcellularLocation>
</comment>
<dbReference type="PANTHER" id="PTHR48020">
    <property type="entry name" value="PROTON MYO-INOSITOL COTRANSPORTER"/>
    <property type="match status" value="1"/>
</dbReference>
<feature type="transmembrane region" description="Helical" evidence="10">
    <location>
        <begin position="274"/>
        <end position="297"/>
    </location>
</feature>
<dbReference type="PROSITE" id="PS50850">
    <property type="entry name" value="MFS"/>
    <property type="match status" value="1"/>
</dbReference>
<feature type="transmembrane region" description="Helical" evidence="10">
    <location>
        <begin position="451"/>
        <end position="477"/>
    </location>
</feature>
<feature type="transmembrane region" description="Helical" evidence="10">
    <location>
        <begin position="124"/>
        <end position="145"/>
    </location>
</feature>
<feature type="domain" description="Major facilitator superfamily (MFS) profile" evidence="11">
    <location>
        <begin position="30"/>
        <end position="544"/>
    </location>
</feature>
<feature type="transmembrane region" description="Helical" evidence="10">
    <location>
        <begin position="342"/>
        <end position="361"/>
    </location>
</feature>
<keyword evidence="3 9" id="KW-0813">Transport</keyword>
<evidence type="ECO:0000256" key="2">
    <source>
        <dbReference type="ARBA" id="ARBA00010992"/>
    </source>
</evidence>
<protein>
    <submittedName>
        <fullName evidence="12">Putative inositol transporter 2</fullName>
    </submittedName>
</protein>
<keyword evidence="5" id="KW-0769">Symport</keyword>
<dbReference type="InterPro" id="IPR003663">
    <property type="entry name" value="Sugar/inositol_transpt"/>
</dbReference>
<dbReference type="Pfam" id="PF00083">
    <property type="entry name" value="Sugar_tr"/>
    <property type="match status" value="2"/>
</dbReference>
<evidence type="ECO:0000256" key="3">
    <source>
        <dbReference type="ARBA" id="ARBA00022448"/>
    </source>
</evidence>
<evidence type="ECO:0000256" key="7">
    <source>
        <dbReference type="ARBA" id="ARBA00023136"/>
    </source>
</evidence>
<dbReference type="InterPro" id="IPR005829">
    <property type="entry name" value="Sugar_transporter_CS"/>
</dbReference>
<dbReference type="Gene3D" id="1.20.1250.20">
    <property type="entry name" value="MFS general substrate transporter like domains"/>
    <property type="match status" value="2"/>
</dbReference>
<feature type="transmembrane region" description="Helical" evidence="10">
    <location>
        <begin position="185"/>
        <end position="207"/>
    </location>
</feature>
<feature type="transmembrane region" description="Helical" evidence="10">
    <location>
        <begin position="522"/>
        <end position="540"/>
    </location>
</feature>
<dbReference type="PRINTS" id="PR00171">
    <property type="entry name" value="SUGRTRNSPORT"/>
</dbReference>
<feature type="transmembrane region" description="Helical" evidence="10">
    <location>
        <begin position="489"/>
        <end position="510"/>
    </location>
</feature>
<keyword evidence="4 10" id="KW-0812">Transmembrane</keyword>
<feature type="transmembrane region" description="Helical" evidence="10">
    <location>
        <begin position="157"/>
        <end position="179"/>
    </location>
</feature>
<keyword evidence="6 10" id="KW-1133">Transmembrane helix</keyword>
<evidence type="ECO:0000256" key="8">
    <source>
        <dbReference type="ARBA" id="ARBA00044504"/>
    </source>
</evidence>
<evidence type="ECO:0000256" key="1">
    <source>
        <dbReference type="ARBA" id="ARBA00004141"/>
    </source>
</evidence>
<dbReference type="GO" id="GO:0005366">
    <property type="term" value="F:myo-inositol:proton symporter activity"/>
    <property type="evidence" value="ECO:0007669"/>
    <property type="project" value="TreeGrafter"/>
</dbReference>
<dbReference type="InterPro" id="IPR050814">
    <property type="entry name" value="Myo-inositol_Transporter"/>
</dbReference>
<proteinExistence type="inferred from homology"/>
<dbReference type="NCBIfam" id="TIGR00879">
    <property type="entry name" value="SP"/>
    <property type="match status" value="1"/>
</dbReference>